<dbReference type="SUPFAM" id="SSF54001">
    <property type="entry name" value="Cysteine proteinases"/>
    <property type="match status" value="1"/>
</dbReference>
<dbReference type="PANTHER" id="PTHR33490:SF6">
    <property type="entry name" value="SLL1049 PROTEIN"/>
    <property type="match status" value="1"/>
</dbReference>
<dbReference type="PANTHER" id="PTHR33490">
    <property type="entry name" value="BLR5614 PROTEIN-RELATED"/>
    <property type="match status" value="1"/>
</dbReference>
<evidence type="ECO:0000259" key="1">
    <source>
        <dbReference type="SMART" id="SM00460"/>
    </source>
</evidence>
<dbReference type="Pfam" id="PF01841">
    <property type="entry name" value="Transglut_core"/>
    <property type="match status" value="1"/>
</dbReference>
<dbReference type="AlphaFoldDB" id="A0A7C1NY43"/>
<evidence type="ECO:0000313" key="2">
    <source>
        <dbReference type="EMBL" id="HEB48653.1"/>
    </source>
</evidence>
<reference evidence="2" key="1">
    <citation type="journal article" date="2020" name="mSystems">
        <title>Genome- and Community-Level Interaction Insights into Carbon Utilization and Element Cycling Functions of Hydrothermarchaeota in Hydrothermal Sediment.</title>
        <authorList>
            <person name="Zhou Z."/>
            <person name="Liu Y."/>
            <person name="Xu W."/>
            <person name="Pan J."/>
            <person name="Luo Z.H."/>
            <person name="Li M."/>
        </authorList>
    </citation>
    <scope>NUCLEOTIDE SEQUENCE [LARGE SCALE GENOMIC DNA]</scope>
    <source>
        <strain evidence="2">SpSt-25</strain>
    </source>
</reference>
<proteinExistence type="predicted"/>
<dbReference type="SMART" id="SM00460">
    <property type="entry name" value="TGc"/>
    <property type="match status" value="1"/>
</dbReference>
<accession>A0A7C1NY43</accession>
<protein>
    <submittedName>
        <fullName evidence="2">Transglutaminase domain-containing protein</fullName>
    </submittedName>
</protein>
<name>A0A7C1NY43_THEPE</name>
<gene>
    <name evidence="2" type="ORF">ENP77_02515</name>
</gene>
<dbReference type="InterPro" id="IPR002931">
    <property type="entry name" value="Transglutaminase-like"/>
</dbReference>
<comment type="caution">
    <text evidence="2">The sequence shown here is derived from an EMBL/GenBank/DDBJ whole genome shotgun (WGS) entry which is preliminary data.</text>
</comment>
<sequence length="337" mass="37611">MGWRARVKWLLAALSALAALLVLLSSAALTQPGYVSVEEVVEYTVVGKFILVNRHNATLNDFVYIALPQNTTFQESYIVRVEPPLLKLVRDEDGNVLGVMRVAAEPGEKIAVNAEYRVVVRGYRIRAELARGEWPPFSVVERYTSKTAYWNVYNLTLVELAYSAAYADSPLDTAAKLASWVLSRLSYRVNLGRAGSDRALVRVFGGYIVQGDCVEAADVYVTMARALGLPARTVYGVLLTSYSQKMWLNMTTVAEEGDALLQHWGGHMWPQVYVPPYGWVDVDMLDGMSPDVGVYSARHIVFGVEETKYYGSALTSSCIPSYLDLEYVEYEFRGVRK</sequence>
<dbReference type="Gene3D" id="3.10.620.30">
    <property type="match status" value="1"/>
</dbReference>
<organism evidence="2">
    <name type="scientific">Thermofilum pendens</name>
    <dbReference type="NCBI Taxonomy" id="2269"/>
    <lineage>
        <taxon>Archaea</taxon>
        <taxon>Thermoproteota</taxon>
        <taxon>Thermoprotei</taxon>
        <taxon>Thermofilales</taxon>
        <taxon>Thermofilaceae</taxon>
        <taxon>Thermofilum</taxon>
    </lineage>
</organism>
<dbReference type="InterPro" id="IPR038765">
    <property type="entry name" value="Papain-like_cys_pep_sf"/>
</dbReference>
<feature type="domain" description="Transglutaminase-like" evidence="1">
    <location>
        <begin position="205"/>
        <end position="286"/>
    </location>
</feature>
<dbReference type="EMBL" id="DSKP01000085">
    <property type="protein sequence ID" value="HEB48653.1"/>
    <property type="molecule type" value="Genomic_DNA"/>
</dbReference>